<accession>A0A0F7DYX3</accession>
<keyword evidence="6 13" id="KW-0496">Mitochondrion</keyword>
<dbReference type="SUPFAM" id="SSF46946">
    <property type="entry name" value="S13-like H2TH domain"/>
    <property type="match status" value="1"/>
</dbReference>
<dbReference type="RefSeq" id="YP_009138097.1">
    <property type="nucleotide sequence ID" value="NC_027060.1"/>
</dbReference>
<protein>
    <recommendedName>
        <fullName evidence="10">Small ribosomal subunit protein uS13m</fullName>
    </recommendedName>
    <alternativeName>
        <fullName evidence="11">Ribosomal protein S13, mitochondrial</fullName>
    </alternativeName>
</protein>
<dbReference type="InterPro" id="IPR001892">
    <property type="entry name" value="Ribosomal_uS13"/>
</dbReference>
<dbReference type="GO" id="GO:0006412">
    <property type="term" value="P:translation"/>
    <property type="evidence" value="ECO:0007669"/>
    <property type="project" value="InterPro"/>
</dbReference>
<evidence type="ECO:0000256" key="6">
    <source>
        <dbReference type="ARBA" id="ARBA00023128"/>
    </source>
</evidence>
<reference evidence="13" key="1">
    <citation type="journal article" date="2015" name="BMC Genomics">
        <title>The complete mitochondrial genome sequence of the green microalga Lobosphaera (Parietochloris) incisa reveals a new type of palindromic repetitive repeat.</title>
        <authorList>
            <person name="Tourasse N.J."/>
            <person name="Shtaida N."/>
            <person name="Khozin-Goldberg I."/>
            <person name="Boussiba S."/>
            <person name="Vallon O."/>
        </authorList>
    </citation>
    <scope>NUCLEOTIDE SEQUENCE</scope>
    <source>
        <strain evidence="13">SAG 2468</strain>
    </source>
</reference>
<gene>
    <name evidence="13" type="primary">rps13</name>
    <name evidence="13" type="ORF">LOBIN_mt030</name>
</gene>
<keyword evidence="3" id="KW-0699">rRNA-binding</keyword>
<name>A0A0F7DYX3_9CHLO</name>
<dbReference type="PROSITE" id="PS50159">
    <property type="entry name" value="RIBOSOMAL_S13_2"/>
    <property type="match status" value="1"/>
</dbReference>
<dbReference type="PROSITE" id="PS00646">
    <property type="entry name" value="RIBOSOMAL_S13_1"/>
    <property type="match status" value="1"/>
</dbReference>
<dbReference type="FunFam" id="1.10.8.50:FF:000001">
    <property type="entry name" value="30S ribosomal protein S13"/>
    <property type="match status" value="1"/>
</dbReference>
<comment type="subcellular location">
    <subcellularLocation>
        <location evidence="1">Mitochondrion</location>
    </subcellularLocation>
</comment>
<keyword evidence="7 12" id="KW-0687">Ribonucleoprotein</keyword>
<keyword evidence="4" id="KW-0694">RNA-binding</keyword>
<evidence type="ECO:0000256" key="1">
    <source>
        <dbReference type="ARBA" id="ARBA00004173"/>
    </source>
</evidence>
<comment type="subunit">
    <text evidence="9">Part of the small ribosomal subunit.</text>
</comment>
<organism evidence="13">
    <name type="scientific">Lobosphaera incisa</name>
    <dbReference type="NCBI Taxonomy" id="312850"/>
    <lineage>
        <taxon>Eukaryota</taxon>
        <taxon>Viridiplantae</taxon>
        <taxon>Chlorophyta</taxon>
        <taxon>core chlorophytes</taxon>
        <taxon>Trebouxiophyceae</taxon>
        <taxon>Trebouxiales</taxon>
        <taxon>Trebouxiaceae</taxon>
        <taxon>Lobosphaera</taxon>
    </lineage>
</organism>
<dbReference type="GO" id="GO:0005739">
    <property type="term" value="C:mitochondrion"/>
    <property type="evidence" value="ECO:0007669"/>
    <property type="project" value="UniProtKB-SubCell"/>
</dbReference>
<dbReference type="PANTHER" id="PTHR10871:SF8">
    <property type="entry name" value="SMALL RIBOSOMAL SUBUNIT PROTEIN US13M"/>
    <property type="match status" value="1"/>
</dbReference>
<dbReference type="InterPro" id="IPR018269">
    <property type="entry name" value="Ribosomal_uS13_CS"/>
</dbReference>
<evidence type="ECO:0000256" key="9">
    <source>
        <dbReference type="ARBA" id="ARBA00038537"/>
    </source>
</evidence>
<dbReference type="PIRSF" id="PIRSF002134">
    <property type="entry name" value="Ribosomal_S13"/>
    <property type="match status" value="1"/>
</dbReference>
<evidence type="ECO:0000256" key="10">
    <source>
        <dbReference type="ARBA" id="ARBA00040757"/>
    </source>
</evidence>
<dbReference type="AlphaFoldDB" id="A0A0F7DYX3"/>
<evidence type="ECO:0000256" key="11">
    <source>
        <dbReference type="ARBA" id="ARBA00042802"/>
    </source>
</evidence>
<evidence type="ECO:0000313" key="13">
    <source>
        <dbReference type="EMBL" id="AKF78655.1"/>
    </source>
</evidence>
<dbReference type="GO" id="GO:0019843">
    <property type="term" value="F:rRNA binding"/>
    <property type="evidence" value="ECO:0007669"/>
    <property type="project" value="UniProtKB-KW"/>
</dbReference>
<evidence type="ECO:0000256" key="3">
    <source>
        <dbReference type="ARBA" id="ARBA00022730"/>
    </source>
</evidence>
<dbReference type="GO" id="GO:0003735">
    <property type="term" value="F:structural constituent of ribosome"/>
    <property type="evidence" value="ECO:0007669"/>
    <property type="project" value="InterPro"/>
</dbReference>
<proteinExistence type="inferred from homology"/>
<dbReference type="Gene3D" id="4.10.910.10">
    <property type="entry name" value="30s ribosomal protein s13, domain 2"/>
    <property type="match status" value="1"/>
</dbReference>
<evidence type="ECO:0000256" key="5">
    <source>
        <dbReference type="ARBA" id="ARBA00022980"/>
    </source>
</evidence>
<dbReference type="InterPro" id="IPR010979">
    <property type="entry name" value="Ribosomal_uS13-like_H2TH"/>
</dbReference>
<dbReference type="PANTHER" id="PTHR10871">
    <property type="entry name" value="30S RIBOSOMAL PROTEIN S13/40S RIBOSOMAL PROTEIN S18"/>
    <property type="match status" value="1"/>
</dbReference>
<evidence type="ECO:0000256" key="12">
    <source>
        <dbReference type="RuleBase" id="RU003830"/>
    </source>
</evidence>
<dbReference type="HAMAP" id="MF_01315">
    <property type="entry name" value="Ribosomal_uS13"/>
    <property type="match status" value="1"/>
</dbReference>
<evidence type="ECO:0000256" key="2">
    <source>
        <dbReference type="ARBA" id="ARBA00008080"/>
    </source>
</evidence>
<evidence type="ECO:0000256" key="7">
    <source>
        <dbReference type="ARBA" id="ARBA00023274"/>
    </source>
</evidence>
<comment type="similarity">
    <text evidence="2 12">Belongs to the universal ribosomal protein uS13 family.</text>
</comment>
<evidence type="ECO:0000256" key="4">
    <source>
        <dbReference type="ARBA" id="ARBA00022884"/>
    </source>
</evidence>
<evidence type="ECO:0000256" key="8">
    <source>
        <dbReference type="ARBA" id="ARBA00037439"/>
    </source>
</evidence>
<dbReference type="Gene3D" id="1.10.8.50">
    <property type="match status" value="1"/>
</dbReference>
<dbReference type="GO" id="GO:0015935">
    <property type="term" value="C:small ribosomal subunit"/>
    <property type="evidence" value="ECO:0007669"/>
    <property type="project" value="TreeGrafter"/>
</dbReference>
<dbReference type="Pfam" id="PF00416">
    <property type="entry name" value="Ribosomal_S13"/>
    <property type="match status" value="1"/>
</dbReference>
<comment type="function">
    <text evidence="8">Located at the top of the head of the small subunit, it contacts several helices of the 18S rRNA.</text>
</comment>
<dbReference type="EMBL" id="KP902678">
    <property type="protein sequence ID" value="AKF78655.1"/>
    <property type="molecule type" value="Genomic_DNA"/>
</dbReference>
<geneLocation type="mitochondrion" evidence="13"/>
<sequence>MIFILNTNLKNEKKVSRALCEFFGLGKQVSHQICDQLGISDKIKVNQLTNSQIDQLTQLISQNYLVGADLRRTIKQNIKRLVSISSYRGFRHTAGLPVRGQRTHTNAKTIRTRKK</sequence>
<dbReference type="GeneID" id="24284965"/>
<dbReference type="InterPro" id="IPR027437">
    <property type="entry name" value="Rbsml_uS13_C"/>
</dbReference>
<keyword evidence="5 12" id="KW-0689">Ribosomal protein</keyword>